<name>A0A9J6QTP9_9FIRM</name>
<dbReference type="AlphaFoldDB" id="A0A9J6QTP9"/>
<accession>A0A9J6QTP9</accession>
<dbReference type="Proteomes" id="UP001065549">
    <property type="component" value="Unassembled WGS sequence"/>
</dbReference>
<evidence type="ECO:0000313" key="2">
    <source>
        <dbReference type="Proteomes" id="UP001065549"/>
    </source>
</evidence>
<gene>
    <name evidence="1" type="ORF">OBO34_07280</name>
</gene>
<reference evidence="1" key="1">
    <citation type="submission" date="2022-09" db="EMBL/GenBank/DDBJ databases">
        <title>Culturomic study of gut microbiota in children with autism spectrum disorder.</title>
        <authorList>
            <person name="Efimov B.A."/>
            <person name="Chaplin A.V."/>
            <person name="Sokolova S.R."/>
            <person name="Pikina A.P."/>
            <person name="Korzhanova M."/>
            <person name="Belova V."/>
            <person name="Korostin D."/>
        </authorList>
    </citation>
    <scope>NUCLEOTIDE SEQUENCE</scope>
    <source>
        <strain evidence="1">ASD5510</strain>
    </source>
</reference>
<proteinExistence type="predicted"/>
<sequence>MSGLSMINELNDHTAKLAEGVHLMARYGKELAAAERDYKIALMQESLKLRDQGMPVTLIDKVVYGKCANERFKRDVAESMYKTAQENVNATKLRIRILDAQIGREWGMAGRAD</sequence>
<protein>
    <submittedName>
        <fullName evidence="1">Uncharacterized protein</fullName>
    </submittedName>
</protein>
<keyword evidence="2" id="KW-1185">Reference proteome</keyword>
<comment type="caution">
    <text evidence="1">The sequence shown here is derived from an EMBL/GenBank/DDBJ whole genome shotgun (WGS) entry which is preliminary data.</text>
</comment>
<organism evidence="1 2">
    <name type="scientific">Hominibacterium faecale</name>
    <dbReference type="NCBI Taxonomy" id="2839743"/>
    <lineage>
        <taxon>Bacteria</taxon>
        <taxon>Bacillati</taxon>
        <taxon>Bacillota</taxon>
        <taxon>Clostridia</taxon>
        <taxon>Peptostreptococcales</taxon>
        <taxon>Anaerovoracaceae</taxon>
        <taxon>Hominibacterium</taxon>
    </lineage>
</organism>
<dbReference type="EMBL" id="JAOSHN010000003">
    <property type="protein sequence ID" value="MCU7378155.1"/>
    <property type="molecule type" value="Genomic_DNA"/>
</dbReference>
<evidence type="ECO:0000313" key="1">
    <source>
        <dbReference type="EMBL" id="MCU7378155.1"/>
    </source>
</evidence>
<dbReference type="RefSeq" id="WP_269478465.1">
    <property type="nucleotide sequence ID" value="NZ_JAOSHN010000003.1"/>
</dbReference>